<name>A0A7C5WYE6_9AQUI</name>
<organism evidence="2">
    <name type="scientific">Thermocrinis ruber</name>
    <dbReference type="NCBI Taxonomy" id="75906"/>
    <lineage>
        <taxon>Bacteria</taxon>
        <taxon>Pseudomonadati</taxon>
        <taxon>Aquificota</taxon>
        <taxon>Aquificia</taxon>
        <taxon>Aquificales</taxon>
        <taxon>Aquificaceae</taxon>
        <taxon>Thermocrinis</taxon>
    </lineage>
</organism>
<accession>A0A7C5WYE6</accession>
<reference evidence="2" key="1">
    <citation type="journal article" date="2020" name="mSystems">
        <title>Genome- and Community-Level Interaction Insights into Carbon Utilization and Element Cycling Functions of Hydrothermarchaeota in Hydrothermal Sediment.</title>
        <authorList>
            <person name="Zhou Z."/>
            <person name="Liu Y."/>
            <person name="Xu W."/>
            <person name="Pan J."/>
            <person name="Luo Z.H."/>
            <person name="Li M."/>
        </authorList>
    </citation>
    <scope>NUCLEOTIDE SEQUENCE [LARGE SCALE GENOMIC DNA]</scope>
    <source>
        <strain evidence="2">SpSt-114</strain>
    </source>
</reference>
<evidence type="ECO:0000256" key="1">
    <source>
        <dbReference type="SAM" id="MobiDB-lite"/>
    </source>
</evidence>
<feature type="compositionally biased region" description="Low complexity" evidence="1">
    <location>
        <begin position="95"/>
        <end position="114"/>
    </location>
</feature>
<sequence>MFDILLGMGKVKVCIVLREDILDGFKSRGLTNLSGVIEELLSAFLSSLPPEYRRRGAKETRELARRFLEGRPVQESPIGQQELLQQLMTLLQTLQTPSQPSQTFRPQPQQTFQSPPSPQPQYQPPSQPKPKVQEQKPRISAKEFLRAIREHAIEHGVPPELVDYERILEEARREAQEEEEGK</sequence>
<comment type="caution">
    <text evidence="2">The sequence shown here is derived from an EMBL/GenBank/DDBJ whole genome shotgun (WGS) entry which is preliminary data.</text>
</comment>
<feature type="compositionally biased region" description="Pro residues" evidence="1">
    <location>
        <begin position="115"/>
        <end position="128"/>
    </location>
</feature>
<gene>
    <name evidence="2" type="ORF">ENN04_02505</name>
</gene>
<feature type="region of interest" description="Disordered" evidence="1">
    <location>
        <begin position="95"/>
        <end position="141"/>
    </location>
</feature>
<evidence type="ECO:0000313" key="2">
    <source>
        <dbReference type="EMBL" id="HHO73490.1"/>
    </source>
</evidence>
<proteinExistence type="predicted"/>
<dbReference type="AlphaFoldDB" id="A0A7C5WYE6"/>
<feature type="compositionally biased region" description="Basic and acidic residues" evidence="1">
    <location>
        <begin position="131"/>
        <end position="141"/>
    </location>
</feature>
<dbReference type="EMBL" id="DSAC01000030">
    <property type="protein sequence ID" value="HHO73490.1"/>
    <property type="molecule type" value="Genomic_DNA"/>
</dbReference>
<protein>
    <submittedName>
        <fullName evidence="2">Uncharacterized protein</fullName>
    </submittedName>
</protein>